<evidence type="ECO:0000313" key="2">
    <source>
        <dbReference type="EMBL" id="OAI08473.1"/>
    </source>
</evidence>
<accession>A0A177MT46</accession>
<dbReference type="EMBL" id="LUUG01000044">
    <property type="protein sequence ID" value="OAI08473.1"/>
    <property type="molecule type" value="Genomic_DNA"/>
</dbReference>
<dbReference type="EMBL" id="LUUH01000038">
    <property type="protein sequence ID" value="OAI06014.1"/>
    <property type="molecule type" value="Genomic_DNA"/>
</dbReference>
<dbReference type="Proteomes" id="UP000077763">
    <property type="component" value="Unassembled WGS sequence"/>
</dbReference>
<evidence type="ECO:0008006" key="5">
    <source>
        <dbReference type="Google" id="ProtNLM"/>
    </source>
</evidence>
<dbReference type="Pfam" id="PF13689">
    <property type="entry name" value="DUF4154"/>
    <property type="match status" value="1"/>
</dbReference>
<sequence length="221" mass="24598">MQKGPRIHYETTNVKSLRCAPGVMVGMVKSYLRKRFFAPQSRRYSACKWVLACFCLLVPDWQVLPAASLSEAQIKAAYLYNFAKFVEWPADVLPPGADILLCVVGNSVLDGELQALDGRKAGERTLRFVQHNYTDPDLNNCHLLFLGSSEKAHVVVTLKALRDAPVLTLSDIDDFAEKGGGISLLFRDNKVVFEVNLEPIRNARLHLPGQLLNIAAIVYGR</sequence>
<dbReference type="OrthoDB" id="277577at2"/>
<evidence type="ECO:0000313" key="1">
    <source>
        <dbReference type="EMBL" id="OAI06014.1"/>
    </source>
</evidence>
<organism evidence="2 4">
    <name type="scientific">Methylomonas methanica</name>
    <dbReference type="NCBI Taxonomy" id="421"/>
    <lineage>
        <taxon>Bacteria</taxon>
        <taxon>Pseudomonadati</taxon>
        <taxon>Pseudomonadota</taxon>
        <taxon>Gammaproteobacteria</taxon>
        <taxon>Methylococcales</taxon>
        <taxon>Methylococcaceae</taxon>
        <taxon>Methylomonas</taxon>
    </lineage>
</organism>
<name>A0A177MT46_METMH</name>
<protein>
    <recommendedName>
        <fullName evidence="5">Transmembrane protein</fullName>
    </recommendedName>
</protein>
<dbReference type="AlphaFoldDB" id="A0A177MT46"/>
<gene>
    <name evidence="2" type="ORF">A1332_06770</name>
    <name evidence="1" type="ORF">A1353_10005</name>
</gene>
<reference evidence="3 4" key="1">
    <citation type="submission" date="2016-03" db="EMBL/GenBank/DDBJ databases">
        <authorList>
            <person name="Ploux O."/>
        </authorList>
    </citation>
    <scope>NUCLEOTIDE SEQUENCE [LARGE SCALE GENOMIC DNA]</scope>
    <source>
        <strain evidence="2 4">R-45363</strain>
        <strain evidence="1 3">R-45371</strain>
    </source>
</reference>
<dbReference type="Proteomes" id="UP000078090">
    <property type="component" value="Unassembled WGS sequence"/>
</dbReference>
<evidence type="ECO:0000313" key="4">
    <source>
        <dbReference type="Proteomes" id="UP000078090"/>
    </source>
</evidence>
<dbReference type="InterPro" id="IPR025293">
    <property type="entry name" value="YfiR/HmsC-like"/>
</dbReference>
<evidence type="ECO:0000313" key="3">
    <source>
        <dbReference type="Proteomes" id="UP000077763"/>
    </source>
</evidence>
<proteinExistence type="predicted"/>
<dbReference type="RefSeq" id="WP_064006968.1">
    <property type="nucleotide sequence ID" value="NZ_LUUG01000044.1"/>
</dbReference>
<comment type="caution">
    <text evidence="2">The sequence shown here is derived from an EMBL/GenBank/DDBJ whole genome shotgun (WGS) entry which is preliminary data.</text>
</comment>